<sequence length="76" mass="8984">MQQRPKGRELRRKLDNIGKEEAEAVTAQSLWNHGYDGLRHENEQLVDKYEELLSLELPPNIINCCSLFCLPSFRRW</sequence>
<comment type="caution">
    <text evidence="1">The sequence shown here is derived from an EMBL/GenBank/DDBJ whole genome shotgun (WGS) entry which is preliminary data.</text>
</comment>
<evidence type="ECO:0000313" key="2">
    <source>
        <dbReference type="Proteomes" id="UP000736672"/>
    </source>
</evidence>
<proteinExistence type="predicted"/>
<reference evidence="1" key="1">
    <citation type="journal article" date="2021" name="Nat. Commun.">
        <title>Genetic determinants of endophytism in the Arabidopsis root mycobiome.</title>
        <authorList>
            <person name="Mesny F."/>
            <person name="Miyauchi S."/>
            <person name="Thiergart T."/>
            <person name="Pickel B."/>
            <person name="Atanasova L."/>
            <person name="Karlsson M."/>
            <person name="Huettel B."/>
            <person name="Barry K.W."/>
            <person name="Haridas S."/>
            <person name="Chen C."/>
            <person name="Bauer D."/>
            <person name="Andreopoulos W."/>
            <person name="Pangilinan J."/>
            <person name="LaButti K."/>
            <person name="Riley R."/>
            <person name="Lipzen A."/>
            <person name="Clum A."/>
            <person name="Drula E."/>
            <person name="Henrissat B."/>
            <person name="Kohler A."/>
            <person name="Grigoriev I.V."/>
            <person name="Martin F.M."/>
            <person name="Hacquard S."/>
        </authorList>
    </citation>
    <scope>NUCLEOTIDE SEQUENCE</scope>
    <source>
        <strain evidence="1">FSSC 5 MPI-SDFR-AT-0091</strain>
    </source>
</reference>
<dbReference type="AlphaFoldDB" id="A0A9P9R9U9"/>
<organism evidence="1 2">
    <name type="scientific">Fusarium solani</name>
    <name type="common">Filamentous fungus</name>
    <dbReference type="NCBI Taxonomy" id="169388"/>
    <lineage>
        <taxon>Eukaryota</taxon>
        <taxon>Fungi</taxon>
        <taxon>Dikarya</taxon>
        <taxon>Ascomycota</taxon>
        <taxon>Pezizomycotina</taxon>
        <taxon>Sordariomycetes</taxon>
        <taxon>Hypocreomycetidae</taxon>
        <taxon>Hypocreales</taxon>
        <taxon>Nectriaceae</taxon>
        <taxon>Fusarium</taxon>
        <taxon>Fusarium solani species complex</taxon>
    </lineage>
</organism>
<accession>A0A9P9R9U9</accession>
<dbReference type="EMBL" id="JAGTJS010000004">
    <property type="protein sequence ID" value="KAH7270939.1"/>
    <property type="molecule type" value="Genomic_DNA"/>
</dbReference>
<dbReference type="Proteomes" id="UP000736672">
    <property type="component" value="Unassembled WGS sequence"/>
</dbReference>
<protein>
    <submittedName>
        <fullName evidence="1">Uncharacterized protein</fullName>
    </submittedName>
</protein>
<gene>
    <name evidence="1" type="ORF">B0J15DRAFT_483718</name>
</gene>
<name>A0A9P9R9U9_FUSSL</name>
<evidence type="ECO:0000313" key="1">
    <source>
        <dbReference type="EMBL" id="KAH7270939.1"/>
    </source>
</evidence>
<keyword evidence="2" id="KW-1185">Reference proteome</keyword>